<feature type="transmembrane region" description="Helical" evidence="1">
    <location>
        <begin position="190"/>
        <end position="211"/>
    </location>
</feature>
<evidence type="ECO:0000313" key="4">
    <source>
        <dbReference type="Proteomes" id="UP000509548"/>
    </source>
</evidence>
<dbReference type="EMBL" id="CP015960">
    <property type="protein sequence ID" value="QLB67545.1"/>
    <property type="molecule type" value="Genomic_DNA"/>
</dbReference>
<proteinExistence type="predicted"/>
<gene>
    <name evidence="3" type="ORF">A9O66_34585</name>
    <name evidence="2" type="ORF">VOI32_25485</name>
</gene>
<dbReference type="InterPro" id="IPR009495">
    <property type="entry name" value="NrsF"/>
</dbReference>
<protein>
    <submittedName>
        <fullName evidence="2">DUF1109 domain-containing protein</fullName>
    </submittedName>
</protein>
<geneLocation type="plasmid" evidence="4"/>
<dbReference type="Proteomes" id="UP001462961">
    <property type="component" value="Unassembled WGS sequence"/>
</dbReference>
<keyword evidence="1" id="KW-1133">Transmembrane helix</keyword>
<sequence>MKTEELVDLLATGAEPVSRDTAARRFTLALLVAALGALLLMQWKFGLRPDLASVAYTGLFLAKIALPTCIAIGALIATTRLSRPGAKIGRAQLLVGMPIALVWLAGAIFVCMAEPQDRPLLLFGMSWRTCPFNILMLSIPGFIAVFVAVKSLAPTNLRLAGASAGLLSSSIATIAYCLHCPEMSPAFWSIWYVLGMVLVAALGAALGPKLLRW</sequence>
<evidence type="ECO:0000313" key="3">
    <source>
        <dbReference type="EMBL" id="QLB67545.1"/>
    </source>
</evidence>
<feature type="transmembrane region" description="Helical" evidence="1">
    <location>
        <begin position="55"/>
        <end position="79"/>
    </location>
</feature>
<feature type="transmembrane region" description="Helical" evidence="1">
    <location>
        <begin position="91"/>
        <end position="112"/>
    </location>
</feature>
<dbReference type="RefSeq" id="WP_107202504.1">
    <property type="nucleotide sequence ID" value="NZ_CADFFV010000006.1"/>
</dbReference>
<reference evidence="3" key="2">
    <citation type="submission" date="2016-06" db="EMBL/GenBank/DDBJ databases">
        <authorList>
            <person name="Huang P."/>
            <person name="Jiang X."/>
            <person name="Liu X."/>
        </authorList>
    </citation>
    <scope>NUCLEOTIDE SEQUENCE</scope>
    <source>
        <strain evidence="3">852011</strain>
        <plasmid evidence="3">unnamed</plasmid>
    </source>
</reference>
<dbReference type="Pfam" id="PF06532">
    <property type="entry name" value="NrsF"/>
    <property type="match status" value="1"/>
</dbReference>
<keyword evidence="1" id="KW-0812">Transmembrane</keyword>
<keyword evidence="5" id="KW-1185">Reference proteome</keyword>
<evidence type="ECO:0000313" key="2">
    <source>
        <dbReference type="EMBL" id="MEO1757277.1"/>
    </source>
</evidence>
<feature type="transmembrane region" description="Helical" evidence="1">
    <location>
        <begin position="159"/>
        <end position="178"/>
    </location>
</feature>
<dbReference type="Proteomes" id="UP000509548">
    <property type="component" value="Plasmid unnamed"/>
</dbReference>
<evidence type="ECO:0000313" key="5">
    <source>
        <dbReference type="Proteomes" id="UP001462961"/>
    </source>
</evidence>
<reference evidence="2 5" key="3">
    <citation type="submission" date="2024-01" db="EMBL/GenBank/DDBJ databases">
        <title>The diversity of rhizobia nodulating Mimosa spp. in eleven states of Brazil covering several biomes is determined by host plant, location, and edaphic factors.</title>
        <authorList>
            <person name="Rouws L."/>
            <person name="Barauna A."/>
            <person name="Beukes C."/>
            <person name="De Faria S.M."/>
            <person name="Gross E."/>
            <person name="Dos Reis Junior F.B."/>
            <person name="Simon M."/>
            <person name="Maluk M."/>
            <person name="Odee D.W."/>
            <person name="Kenicer G."/>
            <person name="Young J.P.W."/>
            <person name="Reis V.M."/>
            <person name="Zilli J."/>
            <person name="James E.K."/>
        </authorList>
    </citation>
    <scope>NUCLEOTIDE SEQUENCE [LARGE SCALE GENOMIC DNA]</scope>
    <source>
        <strain evidence="2 5">JHI1651</strain>
    </source>
</reference>
<evidence type="ECO:0000256" key="1">
    <source>
        <dbReference type="SAM" id="Phobius"/>
    </source>
</evidence>
<feature type="transmembrane region" description="Helical" evidence="1">
    <location>
        <begin position="26"/>
        <end position="43"/>
    </location>
</feature>
<dbReference type="AlphaFoldDB" id="A0A9Q6WQR9"/>
<organism evidence="3 4">
    <name type="scientific">Paraburkholderia caribensis</name>
    <dbReference type="NCBI Taxonomy" id="75105"/>
    <lineage>
        <taxon>Bacteria</taxon>
        <taxon>Pseudomonadati</taxon>
        <taxon>Pseudomonadota</taxon>
        <taxon>Betaproteobacteria</taxon>
        <taxon>Burkholderiales</taxon>
        <taxon>Burkholderiaceae</taxon>
        <taxon>Paraburkholderia</taxon>
    </lineage>
</organism>
<reference evidence="3 4" key="1">
    <citation type="journal article" date="2014" name="Genome Announc.">
        <title>Draft Genome Sequence of the Haloacid-Degrading Burkholderia caribensis Strain MBA4.</title>
        <authorList>
            <person name="Pan Y."/>
            <person name="Kong K.F."/>
            <person name="Tsang J.S."/>
        </authorList>
    </citation>
    <scope>NUCLEOTIDE SEQUENCE [LARGE SCALE GENOMIC DNA]</scope>
    <source>
        <strain evidence="3 4">852011</strain>
    </source>
</reference>
<keyword evidence="1" id="KW-0472">Membrane</keyword>
<keyword evidence="3" id="KW-0614">Plasmid</keyword>
<geneLocation type="plasmid" evidence="3">
    <name>unnamed</name>
</geneLocation>
<feature type="transmembrane region" description="Helical" evidence="1">
    <location>
        <begin position="132"/>
        <end position="152"/>
    </location>
</feature>
<accession>A0A9Q6WQR9</accession>
<dbReference type="EMBL" id="JAYLVJ010000036">
    <property type="protein sequence ID" value="MEO1757277.1"/>
    <property type="molecule type" value="Genomic_DNA"/>
</dbReference>
<name>A0A9Q6WQR9_9BURK</name>